<sequence length="183" mass="20079">MSHCTKKTVEVKDKSTFFAARTPQNKHADNHSEIQAQDGAGSDPDTDQMETAEKLDSLITPTLLQAMLDAAVTKMQITVTEAIADLKKDLTDLDIQTSHLEEKVDVINAAHITLGDCLNTLQDKLFMHEVKLANVEDRSSRNNLRLHGVSEEVGAQDLTAFTTVILSYPAGLTTQYVPFGSHT</sequence>
<evidence type="ECO:0000256" key="2">
    <source>
        <dbReference type="SAM" id="MobiDB-lite"/>
    </source>
</evidence>
<dbReference type="EMBL" id="OW240925">
    <property type="protein sequence ID" value="CAH2329504.1"/>
    <property type="molecule type" value="Genomic_DNA"/>
</dbReference>
<feature type="coiled-coil region" evidence="1">
    <location>
        <begin position="83"/>
        <end position="138"/>
    </location>
</feature>
<feature type="region of interest" description="Disordered" evidence="2">
    <location>
        <begin position="15"/>
        <end position="48"/>
    </location>
</feature>
<evidence type="ECO:0000256" key="1">
    <source>
        <dbReference type="SAM" id="Coils"/>
    </source>
</evidence>
<dbReference type="Proteomes" id="UP001295444">
    <property type="component" value="Chromosome 14"/>
</dbReference>
<evidence type="ECO:0000313" key="4">
    <source>
        <dbReference type="Proteomes" id="UP001295444"/>
    </source>
</evidence>
<reference evidence="3" key="1">
    <citation type="submission" date="2022-03" db="EMBL/GenBank/DDBJ databases">
        <authorList>
            <person name="Alioto T."/>
            <person name="Alioto T."/>
            <person name="Gomez Garrido J."/>
        </authorList>
    </citation>
    <scope>NUCLEOTIDE SEQUENCE</scope>
</reference>
<evidence type="ECO:0000313" key="3">
    <source>
        <dbReference type="EMBL" id="CAH2329504.1"/>
    </source>
</evidence>
<accession>A0AAD1WZU8</accession>
<proteinExistence type="predicted"/>
<dbReference type="AlphaFoldDB" id="A0AAD1WZU8"/>
<keyword evidence="1" id="KW-0175">Coiled coil</keyword>
<gene>
    <name evidence="3" type="ORF">PECUL_23A036713</name>
</gene>
<name>A0AAD1WZU8_PELCU</name>
<organism evidence="3 4">
    <name type="scientific">Pelobates cultripes</name>
    <name type="common">Western spadefoot toad</name>
    <dbReference type="NCBI Taxonomy" id="61616"/>
    <lineage>
        <taxon>Eukaryota</taxon>
        <taxon>Metazoa</taxon>
        <taxon>Chordata</taxon>
        <taxon>Craniata</taxon>
        <taxon>Vertebrata</taxon>
        <taxon>Euteleostomi</taxon>
        <taxon>Amphibia</taxon>
        <taxon>Batrachia</taxon>
        <taxon>Anura</taxon>
        <taxon>Pelobatoidea</taxon>
        <taxon>Pelobatidae</taxon>
        <taxon>Pelobates</taxon>
    </lineage>
</organism>
<protein>
    <submittedName>
        <fullName evidence="3">Uncharacterized protein</fullName>
    </submittedName>
</protein>
<keyword evidence="4" id="KW-1185">Reference proteome</keyword>